<keyword evidence="5" id="KW-1185">Reference proteome</keyword>
<keyword evidence="3" id="KW-0677">Repeat</keyword>
<reference evidence="4 5" key="1">
    <citation type="submission" date="2019-06" db="EMBL/GenBank/DDBJ databases">
        <title>Discovery of a novel chromosome fission-fusion reversal in muntjac.</title>
        <authorList>
            <person name="Mudd A.B."/>
            <person name="Bredeson J.V."/>
            <person name="Baum R."/>
            <person name="Hockemeyer D."/>
            <person name="Rokhsar D.S."/>
        </authorList>
    </citation>
    <scope>NUCLEOTIDE SEQUENCE [LARGE SCALE GENOMIC DNA]</scope>
    <source>
        <strain evidence="4">UTSW_UCB_Mm</strain>
        <tissue evidence="4">Fibroblast cell line</tissue>
    </source>
</reference>
<evidence type="ECO:0000256" key="1">
    <source>
        <dbReference type="ARBA" id="ARBA00009608"/>
    </source>
</evidence>
<dbReference type="GO" id="GO:0043066">
    <property type="term" value="P:negative regulation of apoptotic process"/>
    <property type="evidence" value="ECO:0007669"/>
    <property type="project" value="InterPro"/>
</dbReference>
<dbReference type="GO" id="GO:0045596">
    <property type="term" value="P:negative regulation of cell differentiation"/>
    <property type="evidence" value="ECO:0007669"/>
    <property type="project" value="InterPro"/>
</dbReference>
<dbReference type="Gene3D" id="3.80.10.10">
    <property type="entry name" value="Ribonuclease Inhibitor"/>
    <property type="match status" value="1"/>
</dbReference>
<keyword evidence="2" id="KW-0433">Leucine-rich repeat</keyword>
<evidence type="ECO:0000256" key="3">
    <source>
        <dbReference type="ARBA" id="ARBA00022737"/>
    </source>
</evidence>
<organism evidence="4 5">
    <name type="scientific">Muntiacus muntjak</name>
    <name type="common">Barking deer</name>
    <name type="synonym">Indian muntjac</name>
    <dbReference type="NCBI Taxonomy" id="9888"/>
    <lineage>
        <taxon>Eukaryota</taxon>
        <taxon>Metazoa</taxon>
        <taxon>Chordata</taxon>
        <taxon>Craniata</taxon>
        <taxon>Vertebrata</taxon>
        <taxon>Euteleostomi</taxon>
        <taxon>Mammalia</taxon>
        <taxon>Eutheria</taxon>
        <taxon>Laurasiatheria</taxon>
        <taxon>Artiodactyla</taxon>
        <taxon>Ruminantia</taxon>
        <taxon>Pecora</taxon>
        <taxon>Cervidae</taxon>
        <taxon>Muntiacinae</taxon>
        <taxon>Muntiacus</taxon>
    </lineage>
</organism>
<dbReference type="InterPro" id="IPR032675">
    <property type="entry name" value="LRR_dom_sf"/>
</dbReference>
<sequence length="495" mass="55644">MSVQTPLRLLELAAGSLLKDEALAIAALEFLPPELFPPLFTKASTGDTQTLKAMVRAWPFVHLPLGGLMHTPHKGTSEAILDGLNALLTHKVHPRRCKLRVMDLRNTDQNFWSMWSGDMDHGSSSALMAPVSEGSLRKGRPLAPLEVFIELCLKERTMDEFLTYLIRWIADRKDSIHLCCKKLTIESIPIKNIMKFLHLMPLDRLQEVQVNCIWQLSTLSLFAPLLGQMHRVQRLILSPILVSAFEEQEQQVVQFTSQFLKLHHLRGLSMDCPSFLHGRLDQMLRCLKTGLENLAIMHCLPTESDLTHLSQCPSISQLKGLDLSGVVVTNFRPAILQILLEKVAATVWELGLDECGILDSQLETILAALSLCFQLRSFSLRGNMLSMAAMEKLLLHTAGLPNLSKEFYPTPQESYSSQGVLLQGRLAQLQAGLKEILKVLGQPRTIWLSSSPFLHCSDDIFYHMEPITYHCNSSAFLMPLSKDFLEIKCRYSGIV</sequence>
<dbReference type="EMBL" id="VCEA01000003">
    <property type="protein sequence ID" value="KAB0344150.1"/>
    <property type="molecule type" value="Genomic_DNA"/>
</dbReference>
<evidence type="ECO:0000313" key="5">
    <source>
        <dbReference type="Proteomes" id="UP000326458"/>
    </source>
</evidence>
<dbReference type="PANTHER" id="PTHR14224">
    <property type="entry name" value="SIMILAR TO PREFERENTIALLY EXPRESSED ANTIGEN IN MELANOMA-LIKE 3"/>
    <property type="match status" value="1"/>
</dbReference>
<comment type="similarity">
    <text evidence="1">Belongs to the PRAME family.</text>
</comment>
<dbReference type="Proteomes" id="UP000326458">
    <property type="component" value="Unassembled WGS sequence"/>
</dbReference>
<gene>
    <name evidence="4" type="ORF">FD754_021076</name>
</gene>
<proteinExistence type="inferred from homology"/>
<dbReference type="InterPro" id="IPR050694">
    <property type="entry name" value="LRRC14/PRAME"/>
</dbReference>
<dbReference type="FunFam" id="3.80.10.10:FF:000435">
    <property type="entry name" value="Uncharacterized protein"/>
    <property type="match status" value="1"/>
</dbReference>
<dbReference type="GO" id="GO:0005737">
    <property type="term" value="C:cytoplasm"/>
    <property type="evidence" value="ECO:0007669"/>
    <property type="project" value="TreeGrafter"/>
</dbReference>
<protein>
    <submittedName>
        <fullName evidence="4">Uncharacterized protein</fullName>
    </submittedName>
</protein>
<dbReference type="PANTHER" id="PTHR14224:SF19">
    <property type="entry name" value="PRAME FAMILY MEMBER 11-RELATED"/>
    <property type="match status" value="1"/>
</dbReference>
<accession>A0A5N3V6J4</accession>
<evidence type="ECO:0000256" key="2">
    <source>
        <dbReference type="ARBA" id="ARBA00022614"/>
    </source>
</evidence>
<dbReference type="InterPro" id="IPR026271">
    <property type="entry name" value="PRAME"/>
</dbReference>
<dbReference type="AlphaFoldDB" id="A0A5N3V6J4"/>
<dbReference type="GO" id="GO:0008284">
    <property type="term" value="P:positive regulation of cell population proliferation"/>
    <property type="evidence" value="ECO:0007669"/>
    <property type="project" value="InterPro"/>
</dbReference>
<comment type="caution">
    <text evidence="4">The sequence shown here is derived from an EMBL/GenBank/DDBJ whole genome shotgun (WGS) entry which is preliminary data.</text>
</comment>
<dbReference type="PIRSF" id="PIRSF038286">
    <property type="entry name" value="PRAME"/>
    <property type="match status" value="1"/>
</dbReference>
<name>A0A5N3V6J4_MUNMU</name>
<evidence type="ECO:0000313" key="4">
    <source>
        <dbReference type="EMBL" id="KAB0344150.1"/>
    </source>
</evidence>
<dbReference type="SUPFAM" id="SSF52047">
    <property type="entry name" value="RNI-like"/>
    <property type="match status" value="1"/>
</dbReference>
<dbReference type="GO" id="GO:0045892">
    <property type="term" value="P:negative regulation of DNA-templated transcription"/>
    <property type="evidence" value="ECO:0007669"/>
    <property type="project" value="InterPro"/>
</dbReference>